<dbReference type="PROSITE" id="PS00061">
    <property type="entry name" value="ADH_SHORT"/>
    <property type="match status" value="1"/>
</dbReference>
<dbReference type="PANTHER" id="PTHR43618">
    <property type="entry name" value="7-ALPHA-HYDROXYSTEROID DEHYDROGENASE"/>
    <property type="match status" value="1"/>
</dbReference>
<dbReference type="CDD" id="cd05233">
    <property type="entry name" value="SDR_c"/>
    <property type="match status" value="1"/>
</dbReference>
<dbReference type="PRINTS" id="PR00080">
    <property type="entry name" value="SDRFAMILY"/>
</dbReference>
<sequence length="251" mass="26864">MIQLKGKNALITGGSAGLGAAVAHQLAAEGVNIAINYANNKDRADSLAKELETKYPGIKTTVLKADVFKIDELTQLVESTVEQLGGIDILISNAGWTKFIDYTDLDGMDEEAWDGTFNANIKAHYFLFKAAKKYFDANEDGGVFIASASVAGLITYGSSIPYAVSKAGLIHMIKFLAKTQGPKVRLHAVCPGLLLTEWGKKFPQEKIEMSKSKSPIGQVTDVEECASHYVLLSKLSTSTGTIVGMDAGISL</sequence>
<dbReference type="AlphaFoldDB" id="A0A8H8DD92"/>
<dbReference type="SUPFAM" id="SSF51735">
    <property type="entry name" value="NAD(P)-binding Rossmann-fold domains"/>
    <property type="match status" value="1"/>
</dbReference>
<accession>A0A8H8DD92</accession>
<gene>
    <name evidence="4" type="ORF">I9W82_000222</name>
</gene>
<evidence type="ECO:0008006" key="6">
    <source>
        <dbReference type="Google" id="ProtNLM"/>
    </source>
</evidence>
<evidence type="ECO:0000313" key="5">
    <source>
        <dbReference type="Proteomes" id="UP000669133"/>
    </source>
</evidence>
<dbReference type="InterPro" id="IPR052178">
    <property type="entry name" value="Sec_Metab_Biosynth_SDR"/>
</dbReference>
<keyword evidence="5" id="KW-1185">Reference proteome</keyword>
<organism evidence="4 5">
    <name type="scientific">Candida metapsilosis</name>
    <dbReference type="NCBI Taxonomy" id="273372"/>
    <lineage>
        <taxon>Eukaryota</taxon>
        <taxon>Fungi</taxon>
        <taxon>Dikarya</taxon>
        <taxon>Ascomycota</taxon>
        <taxon>Saccharomycotina</taxon>
        <taxon>Pichiomycetes</taxon>
        <taxon>Debaryomycetaceae</taxon>
        <taxon>Candida/Lodderomyces clade</taxon>
        <taxon>Candida</taxon>
    </lineage>
</organism>
<dbReference type="InterPro" id="IPR020904">
    <property type="entry name" value="Sc_DH/Rdtase_CS"/>
</dbReference>
<dbReference type="InterPro" id="IPR002347">
    <property type="entry name" value="SDR_fam"/>
</dbReference>
<dbReference type="PRINTS" id="PR00081">
    <property type="entry name" value="GDHRDH"/>
</dbReference>
<keyword evidence="3" id="KW-0560">Oxidoreductase</keyword>
<dbReference type="PANTHER" id="PTHR43618:SF2">
    <property type="entry name" value="CHAIN DEHYDROGENASE, PUTATIVE (AFU_ORTHOLOGUE AFUA_6G06930)-RELATED"/>
    <property type="match status" value="1"/>
</dbReference>
<evidence type="ECO:0000256" key="2">
    <source>
        <dbReference type="ARBA" id="ARBA00022857"/>
    </source>
</evidence>
<reference evidence="4 5" key="1">
    <citation type="submission" date="2020-12" db="EMBL/GenBank/DDBJ databases">
        <title>Effect of drift, selection, and recombination on the evolution of hybrid genomes in Candida yeast pathogens.</title>
        <authorList>
            <person name="Mixao V."/>
            <person name="Ksiezopolska E."/>
            <person name="Saus E."/>
            <person name="Boekhout T."/>
            <person name="Gacser A."/>
            <person name="Gabaldon T."/>
        </authorList>
    </citation>
    <scope>NUCLEOTIDE SEQUENCE [LARGE SCALE GENOMIC DNA]</scope>
    <source>
        <strain evidence="4 5">BP57</strain>
    </source>
</reference>
<comment type="similarity">
    <text evidence="1">Belongs to the short-chain dehydrogenases/reductases (SDR) family.</text>
</comment>
<keyword evidence="2" id="KW-0521">NADP</keyword>
<dbReference type="GO" id="GO:0016491">
    <property type="term" value="F:oxidoreductase activity"/>
    <property type="evidence" value="ECO:0007669"/>
    <property type="project" value="UniProtKB-KW"/>
</dbReference>
<dbReference type="OrthoDB" id="47007at2759"/>
<name>A0A8H8DD92_9ASCO</name>
<dbReference type="Pfam" id="PF13561">
    <property type="entry name" value="adh_short_C2"/>
    <property type="match status" value="1"/>
</dbReference>
<evidence type="ECO:0000256" key="3">
    <source>
        <dbReference type="ARBA" id="ARBA00023002"/>
    </source>
</evidence>
<dbReference type="Gene3D" id="3.40.50.720">
    <property type="entry name" value="NAD(P)-binding Rossmann-like Domain"/>
    <property type="match status" value="1"/>
</dbReference>
<comment type="caution">
    <text evidence="4">The sequence shown here is derived from an EMBL/GenBank/DDBJ whole genome shotgun (WGS) entry which is preliminary data.</text>
</comment>
<dbReference type="InterPro" id="IPR036291">
    <property type="entry name" value="NAD(P)-bd_dom_sf"/>
</dbReference>
<dbReference type="Proteomes" id="UP000669133">
    <property type="component" value="Unassembled WGS sequence"/>
</dbReference>
<evidence type="ECO:0000256" key="1">
    <source>
        <dbReference type="ARBA" id="ARBA00006484"/>
    </source>
</evidence>
<dbReference type="GeneID" id="93648851"/>
<protein>
    <recommendedName>
        <fullName evidence="6">Granaticin polyketide synthase ketoacyl reductase 2</fullName>
    </recommendedName>
</protein>
<dbReference type="EMBL" id="JAEOAQ010000001">
    <property type="protein sequence ID" value="KAG5421132.1"/>
    <property type="molecule type" value="Genomic_DNA"/>
</dbReference>
<evidence type="ECO:0000313" key="4">
    <source>
        <dbReference type="EMBL" id="KAG5421132.1"/>
    </source>
</evidence>
<dbReference type="RefSeq" id="XP_067550248.1">
    <property type="nucleotide sequence ID" value="XM_067691051.1"/>
</dbReference>
<proteinExistence type="inferred from homology"/>